<protein>
    <submittedName>
        <fullName evidence="1">Uncharacterized protein</fullName>
    </submittedName>
</protein>
<name>A0A8S5VLV1_9CAUD</name>
<dbReference type="EMBL" id="BK035299">
    <property type="protein sequence ID" value="DAG91988.1"/>
    <property type="molecule type" value="Genomic_DNA"/>
</dbReference>
<reference evidence="1" key="1">
    <citation type="journal article" date="2021" name="Proc. Natl. Acad. Sci. U.S.A.">
        <title>A Catalog of Tens of Thousands of Viruses from Human Metagenomes Reveals Hidden Associations with Chronic Diseases.</title>
        <authorList>
            <person name="Tisza M.J."/>
            <person name="Buck C.B."/>
        </authorList>
    </citation>
    <scope>NUCLEOTIDE SEQUENCE</scope>
    <source>
        <strain evidence="1">CtchT39</strain>
    </source>
</reference>
<accession>A0A8S5VLV1</accession>
<evidence type="ECO:0000313" key="1">
    <source>
        <dbReference type="EMBL" id="DAG91988.1"/>
    </source>
</evidence>
<organism evidence="1">
    <name type="scientific">Ackermannviridae sp</name>
    <dbReference type="NCBI Taxonomy" id="2831612"/>
    <lineage>
        <taxon>Viruses</taxon>
        <taxon>Duplodnaviria</taxon>
        <taxon>Heunggongvirae</taxon>
        <taxon>Uroviricota</taxon>
        <taxon>Caudoviricetes</taxon>
        <taxon>Pantevenvirales</taxon>
        <taxon>Ackermannviridae</taxon>
    </lineage>
</organism>
<sequence length="58" mass="6811">MVLLYGLWDVFSFWFCRDGRAEALALCTYRSSFCLKCTTPTIGFLSERVNNQKRKCYT</sequence>
<proteinExistence type="predicted"/>